<name>A0A3G8JRH2_9ACTN</name>
<dbReference type="AlphaFoldDB" id="A0A3G8JRH2"/>
<dbReference type="RefSeq" id="WP_124710014.1">
    <property type="nucleotide sequence ID" value="NZ_CP033972.1"/>
</dbReference>
<dbReference type="EMBL" id="CP033972">
    <property type="protein sequence ID" value="AZG47697.1"/>
    <property type="molecule type" value="Genomic_DNA"/>
</dbReference>
<dbReference type="InterPro" id="IPR032710">
    <property type="entry name" value="NTF2-like_dom_sf"/>
</dbReference>
<sequence length="104" mass="11286">MAAEDFRTLYERHVGHVVSGDMKAAIADMVQENIPAVFEGVAVPRGAVNGFEIKDVRLDGERQIGETIYDTGDGVIGLRSIWELRDGEWKAAALENFPVPGATA</sequence>
<dbReference type="OrthoDB" id="4554883at2"/>
<proteinExistence type="predicted"/>
<evidence type="ECO:0008006" key="3">
    <source>
        <dbReference type="Google" id="ProtNLM"/>
    </source>
</evidence>
<dbReference type="SUPFAM" id="SSF54427">
    <property type="entry name" value="NTF2-like"/>
    <property type="match status" value="1"/>
</dbReference>
<accession>A0A3G8JRH2</accession>
<protein>
    <recommendedName>
        <fullName evidence="3">DUF4440 domain-containing protein</fullName>
    </recommendedName>
</protein>
<keyword evidence="2" id="KW-1185">Reference proteome</keyword>
<evidence type="ECO:0000313" key="2">
    <source>
        <dbReference type="Proteomes" id="UP000271469"/>
    </source>
</evidence>
<gene>
    <name evidence="1" type="ORF">D7316_04309</name>
</gene>
<organism evidence="1 2">
    <name type="scientific">Gordonia insulae</name>
    <dbReference type="NCBI Taxonomy" id="2420509"/>
    <lineage>
        <taxon>Bacteria</taxon>
        <taxon>Bacillati</taxon>
        <taxon>Actinomycetota</taxon>
        <taxon>Actinomycetes</taxon>
        <taxon>Mycobacteriales</taxon>
        <taxon>Gordoniaceae</taxon>
        <taxon>Gordonia</taxon>
    </lineage>
</organism>
<dbReference type="KEGG" id="gom:D7316_04309"/>
<evidence type="ECO:0000313" key="1">
    <source>
        <dbReference type="EMBL" id="AZG47697.1"/>
    </source>
</evidence>
<reference evidence="1 2" key="1">
    <citation type="submission" date="2018-11" db="EMBL/GenBank/DDBJ databases">
        <title>Gordonia insulae sp. nov., isolated from an island soil.</title>
        <authorList>
            <person name="Kim Y.S."/>
            <person name="Kim S.B."/>
        </authorList>
    </citation>
    <scope>NUCLEOTIDE SEQUENCE [LARGE SCALE GENOMIC DNA]</scope>
    <source>
        <strain evidence="1 2">MMS17-SY073</strain>
    </source>
</reference>
<dbReference type="Proteomes" id="UP000271469">
    <property type="component" value="Chromosome"/>
</dbReference>